<dbReference type="PANTHER" id="PTHR23028:SF53">
    <property type="entry name" value="ACYL_TRANSF_3 DOMAIN-CONTAINING PROTEIN"/>
    <property type="match status" value="1"/>
</dbReference>
<feature type="transmembrane region" description="Helical" evidence="1">
    <location>
        <begin position="78"/>
        <end position="96"/>
    </location>
</feature>
<reference evidence="3 4" key="1">
    <citation type="submission" date="2019-02" db="EMBL/GenBank/DDBJ databases">
        <title>Draft Genome Sequences of Six Type Strains of the Genus Massilia.</title>
        <authorList>
            <person name="Miess H."/>
            <person name="Frediansyhah A."/>
            <person name="Gross H."/>
        </authorList>
    </citation>
    <scope>NUCLEOTIDE SEQUENCE [LARGE SCALE GENOMIC DNA]</scope>
    <source>
        <strain evidence="3 4">DSM 17472</strain>
    </source>
</reference>
<keyword evidence="1" id="KW-0472">Membrane</keyword>
<keyword evidence="1" id="KW-1133">Transmembrane helix</keyword>
<keyword evidence="3" id="KW-0012">Acyltransferase</keyword>
<evidence type="ECO:0000259" key="2">
    <source>
        <dbReference type="Pfam" id="PF01757"/>
    </source>
</evidence>
<evidence type="ECO:0000256" key="1">
    <source>
        <dbReference type="SAM" id="Phobius"/>
    </source>
</evidence>
<keyword evidence="1" id="KW-0812">Transmembrane</keyword>
<feature type="transmembrane region" description="Helical" evidence="1">
    <location>
        <begin position="117"/>
        <end position="137"/>
    </location>
</feature>
<dbReference type="RefSeq" id="WP_131144240.1">
    <property type="nucleotide sequence ID" value="NZ_CP036401.1"/>
</dbReference>
<keyword evidence="4" id="KW-1185">Reference proteome</keyword>
<organism evidence="3 4">
    <name type="scientific">Pseudoduganella albidiflava</name>
    <dbReference type="NCBI Taxonomy" id="321983"/>
    <lineage>
        <taxon>Bacteria</taxon>
        <taxon>Pseudomonadati</taxon>
        <taxon>Pseudomonadota</taxon>
        <taxon>Betaproteobacteria</taxon>
        <taxon>Burkholderiales</taxon>
        <taxon>Oxalobacteraceae</taxon>
        <taxon>Telluria group</taxon>
        <taxon>Pseudoduganella</taxon>
    </lineage>
</organism>
<evidence type="ECO:0000313" key="3">
    <source>
        <dbReference type="EMBL" id="QBI00095.1"/>
    </source>
</evidence>
<feature type="transmembrane region" description="Helical" evidence="1">
    <location>
        <begin position="345"/>
        <end position="366"/>
    </location>
</feature>
<feature type="transmembrane region" description="Helical" evidence="1">
    <location>
        <begin position="255"/>
        <end position="274"/>
    </location>
</feature>
<gene>
    <name evidence="3" type="ORF">EYF70_03965</name>
</gene>
<evidence type="ECO:0000313" key="4">
    <source>
        <dbReference type="Proteomes" id="UP000292307"/>
    </source>
</evidence>
<dbReference type="EMBL" id="CP036401">
    <property type="protein sequence ID" value="QBI00095.1"/>
    <property type="molecule type" value="Genomic_DNA"/>
</dbReference>
<feature type="transmembrane region" description="Helical" evidence="1">
    <location>
        <begin position="37"/>
        <end position="58"/>
    </location>
</feature>
<feature type="domain" description="Acyltransferase 3" evidence="2">
    <location>
        <begin position="35"/>
        <end position="351"/>
    </location>
</feature>
<proteinExistence type="predicted"/>
<dbReference type="InterPro" id="IPR002656">
    <property type="entry name" value="Acyl_transf_3_dom"/>
</dbReference>
<dbReference type="Pfam" id="PF01757">
    <property type="entry name" value="Acyl_transf_3"/>
    <property type="match status" value="1"/>
</dbReference>
<name>A0ABX5RQP7_9BURK</name>
<dbReference type="InterPro" id="IPR050879">
    <property type="entry name" value="Acyltransferase_3"/>
</dbReference>
<accession>A0ABX5RQP7</accession>
<keyword evidence="3" id="KW-0808">Transferase</keyword>
<feature type="transmembrane region" description="Helical" evidence="1">
    <location>
        <begin position="280"/>
        <end position="298"/>
    </location>
</feature>
<dbReference type="GO" id="GO:0016746">
    <property type="term" value="F:acyltransferase activity"/>
    <property type="evidence" value="ECO:0007669"/>
    <property type="project" value="UniProtKB-KW"/>
</dbReference>
<dbReference type="PANTHER" id="PTHR23028">
    <property type="entry name" value="ACETYLTRANSFERASE"/>
    <property type="match status" value="1"/>
</dbReference>
<feature type="transmembrane region" description="Helical" evidence="1">
    <location>
        <begin position="310"/>
        <end position="333"/>
    </location>
</feature>
<sequence>MKVANKSGDTAATTASNKLSVPEANGRAGTEFMLVNWLKAVAAQLIVLHHLAFYGPMADHARTLLPEVMDWLADPARFAVQVFLVIGGFLAAKSLSPEGRAGLVRPRAALWRRYVKLAPPFLAATLLAALASAWAAAWMTHDSISAPATFAQLCAHAVLLHGVLGYESLSAGAWYVAIDFQLYAALALMLWLGGRVAGTRPLPWLMPCAVALGIAASLFYFNLDAGWDDWAPYFFGSYGLGVMAWWAGDRSRKGGAVALLAALAVLPVLAALVLDFRDRIALALAVAGLLFLFGRLRALPNGPAASAASWLGRISYAIFLVHFPVCLVVNAAFTRFVPAEPAWQLLGMLGAWGASLAAGAAFYRWVEMPLGRMVRSAATRVAAPAWKGSRQRCAREVACAKKKGQPRRLAEMGEGNALLLSVYCRAPTCLCLLSCACLVKPA</sequence>
<feature type="transmembrane region" description="Helical" evidence="1">
    <location>
        <begin position="172"/>
        <end position="192"/>
    </location>
</feature>
<protein>
    <submittedName>
        <fullName evidence="3">Acyltransferase</fullName>
    </submittedName>
</protein>
<feature type="transmembrane region" description="Helical" evidence="1">
    <location>
        <begin position="204"/>
        <end position="223"/>
    </location>
</feature>
<feature type="transmembrane region" description="Helical" evidence="1">
    <location>
        <begin position="230"/>
        <end position="248"/>
    </location>
</feature>
<dbReference type="Proteomes" id="UP000292307">
    <property type="component" value="Chromosome"/>
</dbReference>